<comment type="subcellular location">
    <subcellularLocation>
        <location evidence="1 6">Membrane</location>
        <topology evidence="1 6">Multi-pass membrane protein</topology>
    </subcellularLocation>
</comment>
<dbReference type="InterPro" id="IPR037185">
    <property type="entry name" value="EmrE-like"/>
</dbReference>
<evidence type="ECO:0000256" key="4">
    <source>
        <dbReference type="ARBA" id="ARBA00022989"/>
    </source>
</evidence>
<dbReference type="Gramene" id="mRNA:HanXRQr2_Chr17g0798841">
    <property type="protein sequence ID" value="mRNA:HanXRQr2_Chr17g0798841"/>
    <property type="gene ID" value="HanXRQr2_Chr17g0798841"/>
</dbReference>
<evidence type="ECO:0000313" key="10">
    <source>
        <dbReference type="EMBL" id="OTF86199.1"/>
    </source>
</evidence>
<dbReference type="InParanoid" id="A0A251RTK5"/>
<gene>
    <name evidence="10" type="ORF">HannXRQ_Chr17g0548171</name>
    <name evidence="9" type="ORF">HanXRQr2_Chr17g0798841</name>
</gene>
<organism evidence="10 11">
    <name type="scientific">Helianthus annuus</name>
    <name type="common">Common sunflower</name>
    <dbReference type="NCBI Taxonomy" id="4232"/>
    <lineage>
        <taxon>Eukaryota</taxon>
        <taxon>Viridiplantae</taxon>
        <taxon>Streptophyta</taxon>
        <taxon>Embryophyta</taxon>
        <taxon>Tracheophyta</taxon>
        <taxon>Spermatophyta</taxon>
        <taxon>Magnoliopsida</taxon>
        <taxon>eudicotyledons</taxon>
        <taxon>Gunneridae</taxon>
        <taxon>Pentapetalae</taxon>
        <taxon>asterids</taxon>
        <taxon>campanulids</taxon>
        <taxon>Asterales</taxon>
        <taxon>Asteraceae</taxon>
        <taxon>Asteroideae</taxon>
        <taxon>Heliantheae alliance</taxon>
        <taxon>Heliantheae</taxon>
        <taxon>Helianthus</taxon>
    </lineage>
</organism>
<protein>
    <recommendedName>
        <fullName evidence="6">WAT1-related protein</fullName>
    </recommendedName>
</protein>
<comment type="similarity">
    <text evidence="2 6">Belongs to the drug/metabolite transporter (DMT) superfamily. Plant drug/metabolite exporter (P-DME) (TC 2.A.7.4) family.</text>
</comment>
<keyword evidence="4 6" id="KW-1133">Transmembrane helix</keyword>
<dbReference type="EMBL" id="CM007906">
    <property type="protein sequence ID" value="OTF86199.1"/>
    <property type="molecule type" value="Genomic_DNA"/>
</dbReference>
<dbReference type="GO" id="GO:0022857">
    <property type="term" value="F:transmembrane transporter activity"/>
    <property type="evidence" value="ECO:0007669"/>
    <property type="project" value="InterPro"/>
</dbReference>
<dbReference type="Proteomes" id="UP000215914">
    <property type="component" value="Chromosome 17"/>
</dbReference>
<accession>A0A251RTK5</accession>
<dbReference type="Pfam" id="PF00892">
    <property type="entry name" value="EamA"/>
    <property type="match status" value="2"/>
</dbReference>
<feature type="transmembrane region" description="Helical" evidence="6">
    <location>
        <begin position="248"/>
        <end position="273"/>
    </location>
</feature>
<evidence type="ECO:0000256" key="6">
    <source>
        <dbReference type="RuleBase" id="RU363077"/>
    </source>
</evidence>
<dbReference type="InterPro" id="IPR030184">
    <property type="entry name" value="WAT1-related"/>
</dbReference>
<keyword evidence="5 6" id="KW-0472">Membrane</keyword>
<sequence>MLAWSWMEDVLPFVAMLMLTCLDMVVLTVVKAAMNDGMGSIAYVVYHNTLGTLILLPFFIIHMIRKVDRPPLTLRILFKFFILGLLRICLFEILAYIGVSYSSPTMASAIGNLAPGFTFLIAVFFRMEKIDIKSSSTIAKLLGTILEISGAMVFIFYDGPLILRMTSNLNSHNRLLLSQETKWVFGGLIITAGAIFGCIWAVLQTKASREYMDQQTIVFFYCLFGTIQCIAVSPFLEQNQNAWVLHPGIRVTAVVLGAVCSTVVHINVVIWCLRKKGPVFVVMFSPLSIVIAMIMGVTFLGDSLHLGSVIGAMVIIGGVYTVIWGQAKDKNKVPVVVVDDDLDVSDEPGSSDQTAPLLSSRNEIEC</sequence>
<evidence type="ECO:0000256" key="7">
    <source>
        <dbReference type="SAM" id="MobiDB-lite"/>
    </source>
</evidence>
<dbReference type="GO" id="GO:0005886">
    <property type="term" value="C:plasma membrane"/>
    <property type="evidence" value="ECO:0000318"/>
    <property type="project" value="GO_Central"/>
</dbReference>
<feature type="region of interest" description="Disordered" evidence="7">
    <location>
        <begin position="345"/>
        <end position="366"/>
    </location>
</feature>
<feature type="compositionally biased region" description="Polar residues" evidence="7">
    <location>
        <begin position="348"/>
        <end position="366"/>
    </location>
</feature>
<feature type="transmembrane region" description="Helical" evidence="6">
    <location>
        <begin position="280"/>
        <end position="300"/>
    </location>
</feature>
<feature type="transmembrane region" description="Helical" evidence="6">
    <location>
        <begin position="76"/>
        <end position="99"/>
    </location>
</feature>
<reference evidence="9 11" key="1">
    <citation type="journal article" date="2017" name="Nature">
        <title>The sunflower genome provides insights into oil metabolism, flowering and Asterid evolution.</title>
        <authorList>
            <person name="Badouin H."/>
            <person name="Gouzy J."/>
            <person name="Grassa C.J."/>
            <person name="Murat F."/>
            <person name="Staton S.E."/>
            <person name="Cottret L."/>
            <person name="Lelandais-Briere C."/>
            <person name="Owens G.L."/>
            <person name="Carrere S."/>
            <person name="Mayjonade B."/>
            <person name="Legrand L."/>
            <person name="Gill N."/>
            <person name="Kane N.C."/>
            <person name="Bowers J.E."/>
            <person name="Hubner S."/>
            <person name="Bellec A."/>
            <person name="Berard A."/>
            <person name="Berges H."/>
            <person name="Blanchet N."/>
            <person name="Boniface M.C."/>
            <person name="Brunel D."/>
            <person name="Catrice O."/>
            <person name="Chaidir N."/>
            <person name="Claudel C."/>
            <person name="Donnadieu C."/>
            <person name="Faraut T."/>
            <person name="Fievet G."/>
            <person name="Helmstetter N."/>
            <person name="King M."/>
            <person name="Knapp S.J."/>
            <person name="Lai Z."/>
            <person name="Le Paslier M.C."/>
            <person name="Lippi Y."/>
            <person name="Lorenzon L."/>
            <person name="Mandel J.R."/>
            <person name="Marage G."/>
            <person name="Marchand G."/>
            <person name="Marquand E."/>
            <person name="Bret-Mestries E."/>
            <person name="Morien E."/>
            <person name="Nambeesan S."/>
            <person name="Nguyen T."/>
            <person name="Pegot-Espagnet P."/>
            <person name="Pouilly N."/>
            <person name="Raftis F."/>
            <person name="Sallet E."/>
            <person name="Schiex T."/>
            <person name="Thomas J."/>
            <person name="Vandecasteele C."/>
            <person name="Vares D."/>
            <person name="Vear F."/>
            <person name="Vautrin S."/>
            <person name="Crespi M."/>
            <person name="Mangin B."/>
            <person name="Burke J.M."/>
            <person name="Salse J."/>
            <person name="Munos S."/>
            <person name="Vincourt P."/>
            <person name="Rieseberg L.H."/>
            <person name="Langlade N.B."/>
        </authorList>
    </citation>
    <scope>NUCLEOTIDE SEQUENCE [LARGE SCALE GENOMIC DNA]</scope>
    <source>
        <strain evidence="11">cv. SF193</strain>
        <tissue evidence="9">Leaves</tissue>
    </source>
</reference>
<dbReference type="EMBL" id="MNCJ02000332">
    <property type="protein sequence ID" value="KAF5755103.1"/>
    <property type="molecule type" value="Genomic_DNA"/>
</dbReference>
<evidence type="ECO:0000259" key="8">
    <source>
        <dbReference type="Pfam" id="PF00892"/>
    </source>
</evidence>
<reference evidence="10" key="2">
    <citation type="submission" date="2017-02" db="EMBL/GenBank/DDBJ databases">
        <title>Sunflower complete genome.</title>
        <authorList>
            <person name="Langlade N."/>
            <person name="Munos S."/>
        </authorList>
    </citation>
    <scope>NUCLEOTIDE SEQUENCE [LARGE SCALE GENOMIC DNA]</scope>
    <source>
        <tissue evidence="10">Leaves</tissue>
    </source>
</reference>
<evidence type="ECO:0000256" key="1">
    <source>
        <dbReference type="ARBA" id="ARBA00004141"/>
    </source>
</evidence>
<evidence type="ECO:0000313" key="9">
    <source>
        <dbReference type="EMBL" id="KAF5755103.1"/>
    </source>
</evidence>
<evidence type="ECO:0000256" key="3">
    <source>
        <dbReference type="ARBA" id="ARBA00022692"/>
    </source>
</evidence>
<dbReference type="InterPro" id="IPR000620">
    <property type="entry name" value="EamA_dom"/>
</dbReference>
<feature type="transmembrane region" description="Helical" evidence="6">
    <location>
        <begin position="12"/>
        <end position="34"/>
    </location>
</feature>
<dbReference type="AlphaFoldDB" id="A0A251RTK5"/>
<dbReference type="SUPFAM" id="SSF103481">
    <property type="entry name" value="Multidrug resistance efflux transporter EmrE"/>
    <property type="match status" value="2"/>
</dbReference>
<feature type="domain" description="EamA" evidence="8">
    <location>
        <begin position="188"/>
        <end position="323"/>
    </location>
</feature>
<proteinExistence type="inferred from homology"/>
<feature type="transmembrane region" description="Helical" evidence="6">
    <location>
        <begin position="215"/>
        <end position="236"/>
    </location>
</feature>
<evidence type="ECO:0000256" key="5">
    <source>
        <dbReference type="ARBA" id="ARBA00023136"/>
    </source>
</evidence>
<keyword evidence="3 6" id="KW-0812">Transmembrane</keyword>
<feature type="transmembrane region" description="Helical" evidence="6">
    <location>
        <begin position="183"/>
        <end position="203"/>
    </location>
</feature>
<dbReference type="OMA" id="HIWCLER"/>
<feature type="transmembrane region" description="Helical" evidence="6">
    <location>
        <begin position="40"/>
        <end position="64"/>
    </location>
</feature>
<dbReference type="PANTHER" id="PTHR31218">
    <property type="entry name" value="WAT1-RELATED PROTEIN"/>
    <property type="match status" value="1"/>
</dbReference>
<reference evidence="9" key="3">
    <citation type="submission" date="2020-06" db="EMBL/GenBank/DDBJ databases">
        <title>Helianthus annuus Genome sequencing and assembly Release 2.</title>
        <authorList>
            <person name="Gouzy J."/>
            <person name="Langlade N."/>
            <person name="Munos S."/>
        </authorList>
    </citation>
    <scope>NUCLEOTIDE SEQUENCE</scope>
    <source>
        <tissue evidence="9">Leaves</tissue>
    </source>
</reference>
<keyword evidence="11" id="KW-1185">Reference proteome</keyword>
<feature type="transmembrane region" description="Helical" evidence="6">
    <location>
        <begin position="137"/>
        <end position="157"/>
    </location>
</feature>
<name>A0A251RTK5_HELAN</name>
<feature type="transmembrane region" description="Helical" evidence="6">
    <location>
        <begin position="306"/>
        <end position="324"/>
    </location>
</feature>
<evidence type="ECO:0000313" key="11">
    <source>
        <dbReference type="Proteomes" id="UP000215914"/>
    </source>
</evidence>
<dbReference type="OrthoDB" id="1728340at2759"/>
<feature type="domain" description="EamA" evidence="8">
    <location>
        <begin position="16"/>
        <end position="135"/>
    </location>
</feature>
<feature type="transmembrane region" description="Helical" evidence="6">
    <location>
        <begin position="105"/>
        <end position="125"/>
    </location>
</feature>
<evidence type="ECO:0000256" key="2">
    <source>
        <dbReference type="ARBA" id="ARBA00007635"/>
    </source>
</evidence>